<dbReference type="GO" id="GO:0016592">
    <property type="term" value="C:mediator complex"/>
    <property type="evidence" value="ECO:0007669"/>
    <property type="project" value="InterPro"/>
</dbReference>
<comment type="function">
    <text evidence="7">Component of the Mediator complex, a coactivator involved in the regulated transcription of nearly all RNA polymerase II-dependent genes. Mediator functions as a bridge to convey information from gene-specific regulatory proteins to the basal RNA polymerase II transcription machinery. Mediator is recruited to promoters by direct interactions with regulatory proteins and serves as a scaffold for the assembly of a functional preinitiation complex with RNA polymerase II and the general transcription factors.</text>
</comment>
<evidence type="ECO:0000256" key="8">
    <source>
        <dbReference type="SAM" id="MobiDB-lite"/>
    </source>
</evidence>
<proteinExistence type="inferred from homology"/>
<accession>A0A9W7A2U7</accession>
<dbReference type="AlphaFoldDB" id="A0A9W7A2U7"/>
<evidence type="ECO:0000256" key="4">
    <source>
        <dbReference type="ARBA" id="ARBA00023159"/>
    </source>
</evidence>
<dbReference type="Gene3D" id="1.10.10.1340">
    <property type="entry name" value="Mediator of RNA polymerase II, submodule Med31 (Soh1)"/>
    <property type="match status" value="1"/>
</dbReference>
<keyword evidence="3 7" id="KW-0805">Transcription regulation</keyword>
<comment type="similarity">
    <text evidence="2 7">Belongs to the Mediator complex subunit 31 family.</text>
</comment>
<protein>
    <recommendedName>
        <fullName evidence="7">Mediator of RNA polymerase II transcription subunit 31</fullName>
    </recommendedName>
</protein>
<dbReference type="InterPro" id="IPR008831">
    <property type="entry name" value="Mediator_Med31"/>
</dbReference>
<evidence type="ECO:0000256" key="3">
    <source>
        <dbReference type="ARBA" id="ARBA00023015"/>
    </source>
</evidence>
<dbReference type="GO" id="GO:0006355">
    <property type="term" value="P:regulation of DNA-templated transcription"/>
    <property type="evidence" value="ECO:0007669"/>
    <property type="project" value="InterPro"/>
</dbReference>
<sequence length="100" mass="11350">MDSSNVHVKDANSPTNHSALPPTPTTLPVPQYKHPTDTFIADLEFFQSLASPSYLHHLCSTQASDLSTRPFQLYLLYLYATFTKPIYARYVKFPVAFEHC</sequence>
<evidence type="ECO:0000256" key="1">
    <source>
        <dbReference type="ARBA" id="ARBA00004123"/>
    </source>
</evidence>
<evidence type="ECO:0000313" key="10">
    <source>
        <dbReference type="Proteomes" id="UP001165082"/>
    </source>
</evidence>
<comment type="subcellular location">
    <subcellularLocation>
        <location evidence="1 7">Nucleus</location>
    </subcellularLocation>
</comment>
<keyword evidence="4 7" id="KW-0010">Activator</keyword>
<evidence type="ECO:0000256" key="6">
    <source>
        <dbReference type="ARBA" id="ARBA00023242"/>
    </source>
</evidence>
<dbReference type="GO" id="GO:0003712">
    <property type="term" value="F:transcription coregulator activity"/>
    <property type="evidence" value="ECO:0007669"/>
    <property type="project" value="InterPro"/>
</dbReference>
<dbReference type="InterPro" id="IPR038089">
    <property type="entry name" value="Med31_sf"/>
</dbReference>
<dbReference type="Proteomes" id="UP001165082">
    <property type="component" value="Unassembled WGS sequence"/>
</dbReference>
<comment type="caution">
    <text evidence="9">The sequence shown here is derived from an EMBL/GenBank/DDBJ whole genome shotgun (WGS) entry which is preliminary data.</text>
</comment>
<feature type="region of interest" description="Disordered" evidence="8">
    <location>
        <begin position="1"/>
        <end position="27"/>
    </location>
</feature>
<evidence type="ECO:0000256" key="5">
    <source>
        <dbReference type="ARBA" id="ARBA00023163"/>
    </source>
</evidence>
<name>A0A9W7A2U7_9STRA</name>
<comment type="subunit">
    <text evidence="7">Component of the Mediator complex.</text>
</comment>
<keyword evidence="6 7" id="KW-0539">Nucleus</keyword>
<evidence type="ECO:0000256" key="7">
    <source>
        <dbReference type="RuleBase" id="RU364129"/>
    </source>
</evidence>
<feature type="non-terminal residue" evidence="9">
    <location>
        <position position="1"/>
    </location>
</feature>
<keyword evidence="5 7" id="KW-0804">Transcription</keyword>
<evidence type="ECO:0000313" key="9">
    <source>
        <dbReference type="EMBL" id="GMH64842.1"/>
    </source>
</evidence>
<organism evidence="9 10">
    <name type="scientific">Triparma retinervis</name>
    <dbReference type="NCBI Taxonomy" id="2557542"/>
    <lineage>
        <taxon>Eukaryota</taxon>
        <taxon>Sar</taxon>
        <taxon>Stramenopiles</taxon>
        <taxon>Ochrophyta</taxon>
        <taxon>Bolidophyceae</taxon>
        <taxon>Parmales</taxon>
        <taxon>Triparmaceae</taxon>
        <taxon>Triparma</taxon>
    </lineage>
</organism>
<evidence type="ECO:0000256" key="2">
    <source>
        <dbReference type="ARBA" id="ARBA00006378"/>
    </source>
</evidence>
<reference evidence="9" key="1">
    <citation type="submission" date="2022-07" db="EMBL/GenBank/DDBJ databases">
        <title>Genome analysis of Parmales, a sister group of diatoms, reveals the evolutionary specialization of diatoms from phago-mixotrophs to photoautotrophs.</title>
        <authorList>
            <person name="Ban H."/>
            <person name="Sato S."/>
            <person name="Yoshikawa S."/>
            <person name="Kazumasa Y."/>
            <person name="Nakamura Y."/>
            <person name="Ichinomiya M."/>
            <person name="Saitoh K."/>
            <person name="Sato N."/>
            <person name="Blanc-Mathieu R."/>
            <person name="Endo H."/>
            <person name="Kuwata A."/>
            <person name="Ogata H."/>
        </authorList>
    </citation>
    <scope>NUCLEOTIDE SEQUENCE</scope>
</reference>
<dbReference type="EMBL" id="BRXZ01002555">
    <property type="protein sequence ID" value="GMH64842.1"/>
    <property type="molecule type" value="Genomic_DNA"/>
</dbReference>
<gene>
    <name evidence="9" type="ORF">TrRE_jg8085</name>
</gene>
<feature type="compositionally biased region" description="Polar residues" evidence="8">
    <location>
        <begin position="1"/>
        <end position="18"/>
    </location>
</feature>
<dbReference type="OrthoDB" id="10257739at2759"/>
<keyword evidence="10" id="KW-1185">Reference proteome</keyword>
<dbReference type="Pfam" id="PF05669">
    <property type="entry name" value="Med31"/>
    <property type="match status" value="1"/>
</dbReference>